<feature type="region of interest" description="Disordered" evidence="1">
    <location>
        <begin position="1"/>
        <end position="24"/>
    </location>
</feature>
<name>A0A1C3WU61_9HYPH</name>
<protein>
    <submittedName>
        <fullName evidence="2">Uncharacterized protein</fullName>
    </submittedName>
</protein>
<dbReference type="OrthoDB" id="8447184at2"/>
<evidence type="ECO:0000313" key="2">
    <source>
        <dbReference type="EMBL" id="SCB43490.1"/>
    </source>
</evidence>
<dbReference type="AlphaFoldDB" id="A0A1C3WU61"/>
<proteinExistence type="predicted"/>
<dbReference type="EMBL" id="FMAF01000017">
    <property type="protein sequence ID" value="SCB43490.1"/>
    <property type="molecule type" value="Genomic_DNA"/>
</dbReference>
<accession>A0A1C3WU61</accession>
<evidence type="ECO:0000313" key="3">
    <source>
        <dbReference type="Proteomes" id="UP000199205"/>
    </source>
</evidence>
<dbReference type="Proteomes" id="UP000199205">
    <property type="component" value="Unassembled WGS sequence"/>
</dbReference>
<dbReference type="RefSeq" id="WP_047558435.1">
    <property type="nucleotide sequence ID" value="NZ_FMAF01000017.1"/>
</dbReference>
<gene>
    <name evidence="2" type="ORF">GA0061101_11771</name>
</gene>
<reference evidence="2 3" key="1">
    <citation type="submission" date="2016-08" db="EMBL/GenBank/DDBJ databases">
        <authorList>
            <person name="Seilhamer J.J."/>
        </authorList>
    </citation>
    <scope>NUCLEOTIDE SEQUENCE [LARGE SCALE GENOMIC DNA]</scope>
    <source>
        <strain evidence="2 3">P1-7</strain>
    </source>
</reference>
<organism evidence="2 3">
    <name type="scientific">Rhizobium lusitanum</name>
    <dbReference type="NCBI Taxonomy" id="293958"/>
    <lineage>
        <taxon>Bacteria</taxon>
        <taxon>Pseudomonadati</taxon>
        <taxon>Pseudomonadota</taxon>
        <taxon>Alphaproteobacteria</taxon>
        <taxon>Hyphomicrobiales</taxon>
        <taxon>Rhizobiaceae</taxon>
        <taxon>Rhizobium/Agrobacterium group</taxon>
        <taxon>Rhizobium</taxon>
    </lineage>
</organism>
<evidence type="ECO:0000256" key="1">
    <source>
        <dbReference type="SAM" id="MobiDB-lite"/>
    </source>
</evidence>
<sequence>MTNSGKLNSDKRLSVSRPASAPPRAFTQRELQTLRIIADTLIPQEGDFRSGSSVAEFNELVTKAAAILDKHFEMLTALLEVLGFTPATEMWARLRRLADEDGDGFYILSTLIVGAYIYSDEMKAELNYPVPHRNPPGLFDAADELSNGILDPVIERGPIYRMVK</sequence>